<dbReference type="Proteomes" id="UP000036261">
    <property type="component" value="Unassembled WGS sequence"/>
</dbReference>
<dbReference type="AlphaFoldDB" id="A0A0J7IF90"/>
<gene>
    <name evidence="1" type="ORF">ACM46_09975</name>
</gene>
<evidence type="ECO:0000313" key="1">
    <source>
        <dbReference type="EMBL" id="KMQ64576.1"/>
    </source>
</evidence>
<evidence type="ECO:0000313" key="2">
    <source>
        <dbReference type="Proteomes" id="UP000036261"/>
    </source>
</evidence>
<sequence>MNGKEVCFPACFLFEDRAGMSAGGRSGLQAGKAVFKNIRSYGSMDDRQPGSMKLGYPPRAKTRQKANNHQARHIKISWDYLFPLYPSKMGVKTVFFYRIRPKYTNECQIMPANA</sequence>
<organism evidence="1 2">
    <name type="scientific">Chryseobacterium angstadtii</name>
    <dbReference type="NCBI Taxonomy" id="558151"/>
    <lineage>
        <taxon>Bacteria</taxon>
        <taxon>Pseudomonadati</taxon>
        <taxon>Bacteroidota</taxon>
        <taxon>Flavobacteriia</taxon>
        <taxon>Flavobacteriales</taxon>
        <taxon>Weeksellaceae</taxon>
        <taxon>Chryseobacterium group</taxon>
        <taxon>Chryseobacterium</taxon>
    </lineage>
</organism>
<reference evidence="1 2" key="1">
    <citation type="journal article" date="2013" name="Int. J. Syst. Evol. Microbiol.">
        <title>Chryseobacterium angstadtii sp. nov., isolated from a newt tank.</title>
        <authorList>
            <person name="Kirk K.E."/>
            <person name="Hoffman J.A."/>
            <person name="Smith K.A."/>
            <person name="Strahan B.L."/>
            <person name="Failor K.C."/>
            <person name="Krebs J.E."/>
            <person name="Gale A.N."/>
            <person name="Do T.D."/>
            <person name="Sontag T.C."/>
            <person name="Batties A.M."/>
            <person name="Mistiszyn K."/>
            <person name="Newman J.D."/>
        </authorList>
    </citation>
    <scope>NUCLEOTIDE SEQUENCE [LARGE SCALE GENOMIC DNA]</scope>
    <source>
        <strain evidence="1 2">KM</strain>
    </source>
</reference>
<name>A0A0J7IF90_9FLAO</name>
<comment type="caution">
    <text evidence="1">The sequence shown here is derived from an EMBL/GenBank/DDBJ whole genome shotgun (WGS) entry which is preliminary data.</text>
</comment>
<dbReference type="PATRIC" id="fig|558151.6.peg.2103"/>
<proteinExistence type="predicted"/>
<keyword evidence="2" id="KW-1185">Reference proteome</keyword>
<dbReference type="EMBL" id="LFND01000003">
    <property type="protein sequence ID" value="KMQ64576.1"/>
    <property type="molecule type" value="Genomic_DNA"/>
</dbReference>
<protein>
    <submittedName>
        <fullName evidence="1">Uncharacterized protein</fullName>
    </submittedName>
</protein>
<accession>A0A0J7IF90</accession>